<organism evidence="2">
    <name type="scientific">Harpegnathos saltator</name>
    <name type="common">Jerdon's jumping ant</name>
    <dbReference type="NCBI Taxonomy" id="610380"/>
    <lineage>
        <taxon>Eukaryota</taxon>
        <taxon>Metazoa</taxon>
        <taxon>Ecdysozoa</taxon>
        <taxon>Arthropoda</taxon>
        <taxon>Hexapoda</taxon>
        <taxon>Insecta</taxon>
        <taxon>Pterygota</taxon>
        <taxon>Neoptera</taxon>
        <taxon>Endopterygota</taxon>
        <taxon>Hymenoptera</taxon>
        <taxon>Apocrita</taxon>
        <taxon>Aculeata</taxon>
        <taxon>Formicoidea</taxon>
        <taxon>Formicidae</taxon>
        <taxon>Ponerinae</taxon>
        <taxon>Ponerini</taxon>
        <taxon>Harpegnathos</taxon>
    </lineage>
</organism>
<dbReference type="Proteomes" id="UP000008237">
    <property type="component" value="Unassembled WGS sequence"/>
</dbReference>
<dbReference type="EMBL" id="GL445206">
    <property type="protein sequence ID" value="EFN90038.1"/>
    <property type="molecule type" value="Genomic_DNA"/>
</dbReference>
<dbReference type="InParanoid" id="E2B2P0"/>
<feature type="non-terminal residue" evidence="1">
    <location>
        <position position="1"/>
    </location>
</feature>
<accession>E2B2P0</accession>
<gene>
    <name evidence="1" type="ORF">EAI_13536</name>
</gene>
<name>E2B2P0_HARSA</name>
<protein>
    <recommendedName>
        <fullName evidence="3">Mos1 transposase HTH domain-containing protein</fullName>
    </recommendedName>
</protein>
<sequence length="45" mass="4951">VIKFFVLDALTPTAIHSKLLKVYKDASPSLSTVKKWTTLLKSGCT</sequence>
<evidence type="ECO:0000313" key="2">
    <source>
        <dbReference type="Proteomes" id="UP000008237"/>
    </source>
</evidence>
<proteinExistence type="predicted"/>
<reference evidence="1 2" key="1">
    <citation type="journal article" date="2010" name="Science">
        <title>Genomic comparison of the ants Camponotus floridanus and Harpegnathos saltator.</title>
        <authorList>
            <person name="Bonasio R."/>
            <person name="Zhang G."/>
            <person name="Ye C."/>
            <person name="Mutti N.S."/>
            <person name="Fang X."/>
            <person name="Qin N."/>
            <person name="Donahue G."/>
            <person name="Yang P."/>
            <person name="Li Q."/>
            <person name="Li C."/>
            <person name="Zhang P."/>
            <person name="Huang Z."/>
            <person name="Berger S.L."/>
            <person name="Reinberg D."/>
            <person name="Wang J."/>
            <person name="Liebig J."/>
        </authorList>
    </citation>
    <scope>NUCLEOTIDE SEQUENCE [LARGE SCALE GENOMIC DNA]</scope>
    <source>
        <strain evidence="1 2">R22 G/1</strain>
    </source>
</reference>
<evidence type="ECO:0008006" key="3">
    <source>
        <dbReference type="Google" id="ProtNLM"/>
    </source>
</evidence>
<feature type="non-terminal residue" evidence="1">
    <location>
        <position position="45"/>
    </location>
</feature>
<evidence type="ECO:0000313" key="1">
    <source>
        <dbReference type="EMBL" id="EFN90038.1"/>
    </source>
</evidence>
<dbReference type="AlphaFoldDB" id="E2B2P0"/>
<keyword evidence="2" id="KW-1185">Reference proteome</keyword>